<comment type="caution">
    <text evidence="1">The sequence shown here is derived from an EMBL/GenBank/DDBJ whole genome shotgun (WGS) entry which is preliminary data.</text>
</comment>
<gene>
    <name evidence="1" type="ORF">JDN41_01145</name>
</gene>
<name>A0A8I1G7T9_9HYPH</name>
<accession>A0A8I1G7T9</accession>
<evidence type="ECO:0000313" key="2">
    <source>
        <dbReference type="Proteomes" id="UP000623250"/>
    </source>
</evidence>
<keyword evidence="2" id="KW-1185">Reference proteome</keyword>
<evidence type="ECO:0000313" key="1">
    <source>
        <dbReference type="EMBL" id="MBJ7542162.1"/>
    </source>
</evidence>
<reference evidence="1 2" key="1">
    <citation type="submission" date="2020-12" db="EMBL/GenBank/DDBJ databases">
        <title>Revised draft genomes of Rhodomicrobium vannielii ATCC 17100 and Rhodomicrobium udaipurense JA643.</title>
        <authorList>
            <person name="Conners E.M."/>
            <person name="Davenport E.J."/>
            <person name="Bose A."/>
        </authorList>
    </citation>
    <scope>NUCLEOTIDE SEQUENCE [LARGE SCALE GENOMIC DNA]</scope>
    <source>
        <strain evidence="1 2">JA643</strain>
    </source>
</reference>
<dbReference type="RefSeq" id="WP_013418493.1">
    <property type="nucleotide sequence ID" value="NZ_JAEMUK010000002.1"/>
</dbReference>
<proteinExistence type="predicted"/>
<sequence>MRLDELTVPELLALANILLRIADEIPKEDARATRDARDEITYVLKLISEKEGKIEPSHALPN</sequence>
<protein>
    <submittedName>
        <fullName evidence="1">Uncharacterized protein</fullName>
    </submittedName>
</protein>
<organism evidence="1 2">
    <name type="scientific">Rhodomicrobium udaipurense</name>
    <dbReference type="NCBI Taxonomy" id="1202716"/>
    <lineage>
        <taxon>Bacteria</taxon>
        <taxon>Pseudomonadati</taxon>
        <taxon>Pseudomonadota</taxon>
        <taxon>Alphaproteobacteria</taxon>
        <taxon>Hyphomicrobiales</taxon>
        <taxon>Hyphomicrobiaceae</taxon>
        <taxon>Rhodomicrobium</taxon>
    </lineage>
</organism>
<dbReference type="AlphaFoldDB" id="A0A8I1G7T9"/>
<dbReference type="EMBL" id="JAEMUK010000002">
    <property type="protein sequence ID" value="MBJ7542162.1"/>
    <property type="molecule type" value="Genomic_DNA"/>
</dbReference>
<dbReference type="Proteomes" id="UP000623250">
    <property type="component" value="Unassembled WGS sequence"/>
</dbReference>